<gene>
    <name evidence="2" type="ORF">Spa11_18750</name>
</gene>
<dbReference type="RefSeq" id="WP_145111089.1">
    <property type="nucleotide sequence ID" value="NZ_CP036349.1"/>
</dbReference>
<accession>A0A518K7A6</accession>
<dbReference type="AlphaFoldDB" id="A0A518K7A6"/>
<organism evidence="2 3">
    <name type="scientific">Botrimarina mediterranea</name>
    <dbReference type="NCBI Taxonomy" id="2528022"/>
    <lineage>
        <taxon>Bacteria</taxon>
        <taxon>Pseudomonadati</taxon>
        <taxon>Planctomycetota</taxon>
        <taxon>Planctomycetia</taxon>
        <taxon>Pirellulales</taxon>
        <taxon>Lacipirellulaceae</taxon>
        <taxon>Botrimarina</taxon>
    </lineage>
</organism>
<dbReference type="Pfam" id="PF01381">
    <property type="entry name" value="HTH_3"/>
    <property type="match status" value="1"/>
</dbReference>
<reference evidence="2 3" key="1">
    <citation type="submission" date="2019-02" db="EMBL/GenBank/DDBJ databases">
        <title>Deep-cultivation of Planctomycetes and their phenomic and genomic characterization uncovers novel biology.</title>
        <authorList>
            <person name="Wiegand S."/>
            <person name="Jogler M."/>
            <person name="Boedeker C."/>
            <person name="Pinto D."/>
            <person name="Vollmers J."/>
            <person name="Rivas-Marin E."/>
            <person name="Kohn T."/>
            <person name="Peeters S.H."/>
            <person name="Heuer A."/>
            <person name="Rast P."/>
            <person name="Oberbeckmann S."/>
            <person name="Bunk B."/>
            <person name="Jeske O."/>
            <person name="Meyerdierks A."/>
            <person name="Storesund J.E."/>
            <person name="Kallscheuer N."/>
            <person name="Luecker S."/>
            <person name="Lage O.M."/>
            <person name="Pohl T."/>
            <person name="Merkel B.J."/>
            <person name="Hornburger P."/>
            <person name="Mueller R.-W."/>
            <person name="Bruemmer F."/>
            <person name="Labrenz M."/>
            <person name="Spormann A.M."/>
            <person name="Op den Camp H."/>
            <person name="Overmann J."/>
            <person name="Amann R."/>
            <person name="Jetten M.S.M."/>
            <person name="Mascher T."/>
            <person name="Medema M.H."/>
            <person name="Devos D.P."/>
            <person name="Kaster A.-K."/>
            <person name="Ovreas L."/>
            <person name="Rohde M."/>
            <person name="Galperin M.Y."/>
            <person name="Jogler C."/>
        </authorList>
    </citation>
    <scope>NUCLEOTIDE SEQUENCE [LARGE SCALE GENOMIC DNA]</scope>
    <source>
        <strain evidence="2 3">Spa11</strain>
    </source>
</reference>
<dbReference type="Gene3D" id="1.10.260.40">
    <property type="entry name" value="lambda repressor-like DNA-binding domains"/>
    <property type="match status" value="1"/>
</dbReference>
<sequence length="82" mass="9581">MEKTPFTREHRLLVTLLRERREAASLTQAQMAKKLGVSQSFVSKWERGDRRVDLVQLRQWCHATGDTLPKFVAAFEKRLVAR</sequence>
<dbReference type="EMBL" id="CP036349">
    <property type="protein sequence ID" value="QDV73676.1"/>
    <property type="molecule type" value="Genomic_DNA"/>
</dbReference>
<dbReference type="InterPro" id="IPR001387">
    <property type="entry name" value="Cro/C1-type_HTH"/>
</dbReference>
<feature type="domain" description="HTH cro/C1-type" evidence="1">
    <location>
        <begin position="17"/>
        <end position="71"/>
    </location>
</feature>
<dbReference type="SMART" id="SM00530">
    <property type="entry name" value="HTH_XRE"/>
    <property type="match status" value="1"/>
</dbReference>
<dbReference type="GO" id="GO:0003677">
    <property type="term" value="F:DNA binding"/>
    <property type="evidence" value="ECO:0007669"/>
    <property type="project" value="InterPro"/>
</dbReference>
<dbReference type="KEGG" id="bmei:Spa11_18750"/>
<dbReference type="PROSITE" id="PS50943">
    <property type="entry name" value="HTH_CROC1"/>
    <property type="match status" value="1"/>
</dbReference>
<keyword evidence="3" id="KW-1185">Reference proteome</keyword>
<dbReference type="CDD" id="cd00093">
    <property type="entry name" value="HTH_XRE"/>
    <property type="match status" value="1"/>
</dbReference>
<protein>
    <submittedName>
        <fullName evidence="2">Transcriptional repressor DicA</fullName>
    </submittedName>
</protein>
<evidence type="ECO:0000259" key="1">
    <source>
        <dbReference type="PROSITE" id="PS50943"/>
    </source>
</evidence>
<dbReference type="InterPro" id="IPR010982">
    <property type="entry name" value="Lambda_DNA-bd_dom_sf"/>
</dbReference>
<name>A0A518K7A6_9BACT</name>
<evidence type="ECO:0000313" key="3">
    <source>
        <dbReference type="Proteomes" id="UP000316426"/>
    </source>
</evidence>
<proteinExistence type="predicted"/>
<dbReference type="SUPFAM" id="SSF47413">
    <property type="entry name" value="lambda repressor-like DNA-binding domains"/>
    <property type="match status" value="1"/>
</dbReference>
<dbReference type="Proteomes" id="UP000316426">
    <property type="component" value="Chromosome"/>
</dbReference>
<evidence type="ECO:0000313" key="2">
    <source>
        <dbReference type="EMBL" id="QDV73676.1"/>
    </source>
</evidence>